<accession>X1CZ23</accession>
<reference evidence="1" key="1">
    <citation type="journal article" date="2014" name="Front. Microbiol.">
        <title>High frequency of phylogenetically diverse reductive dehalogenase-homologous genes in deep subseafloor sedimentary metagenomes.</title>
        <authorList>
            <person name="Kawai M."/>
            <person name="Futagami T."/>
            <person name="Toyoda A."/>
            <person name="Takaki Y."/>
            <person name="Nishi S."/>
            <person name="Hori S."/>
            <person name="Arai W."/>
            <person name="Tsubouchi T."/>
            <person name="Morono Y."/>
            <person name="Uchiyama I."/>
            <person name="Ito T."/>
            <person name="Fujiyama A."/>
            <person name="Inagaki F."/>
            <person name="Takami H."/>
        </authorList>
    </citation>
    <scope>NUCLEOTIDE SEQUENCE</scope>
    <source>
        <strain evidence="1">Expedition CK06-06</strain>
    </source>
</reference>
<dbReference type="EMBL" id="BART01032640">
    <property type="protein sequence ID" value="GAH13117.1"/>
    <property type="molecule type" value="Genomic_DNA"/>
</dbReference>
<proteinExistence type="predicted"/>
<sequence>MMKTIEKFQKMIDMLYVEGGMSPAKISRQLQADVRTIMPVIRVAERLELVTCEKLTLSNKTYSKIDLTSGYRGLLEQSKKSGGKNDKIKKK</sequence>
<organism evidence="1">
    <name type="scientific">marine sediment metagenome</name>
    <dbReference type="NCBI Taxonomy" id="412755"/>
    <lineage>
        <taxon>unclassified sequences</taxon>
        <taxon>metagenomes</taxon>
        <taxon>ecological metagenomes</taxon>
    </lineage>
</organism>
<evidence type="ECO:0008006" key="2">
    <source>
        <dbReference type="Google" id="ProtNLM"/>
    </source>
</evidence>
<evidence type="ECO:0000313" key="1">
    <source>
        <dbReference type="EMBL" id="GAH13117.1"/>
    </source>
</evidence>
<dbReference type="AlphaFoldDB" id="X1CZ23"/>
<protein>
    <recommendedName>
        <fullName evidence="2">ArnR1-like winged helix-turn-helix domain-containing protein</fullName>
    </recommendedName>
</protein>
<name>X1CZ23_9ZZZZ</name>
<gene>
    <name evidence="1" type="ORF">S01H4_56345</name>
</gene>
<comment type="caution">
    <text evidence="1">The sequence shown here is derived from an EMBL/GenBank/DDBJ whole genome shotgun (WGS) entry which is preliminary data.</text>
</comment>